<evidence type="ECO:0000313" key="2">
    <source>
        <dbReference type="EMBL" id="MDL5034580.1"/>
    </source>
</evidence>
<dbReference type="PANTHER" id="PTHR35894:SF1">
    <property type="entry name" value="PHOSPHORIBULOKINASE _ URIDINE KINASE FAMILY"/>
    <property type="match status" value="1"/>
</dbReference>
<name>A0ABT7LNZ6_9BURK</name>
<reference evidence="2 3" key="1">
    <citation type="submission" date="2023-06" db="EMBL/GenBank/DDBJ databases">
        <title>Pelomonas sp. APW6 16S ribosomal RNA gene genome sequencing and assembly.</title>
        <authorList>
            <person name="Woo H."/>
        </authorList>
    </citation>
    <scope>NUCLEOTIDE SEQUENCE [LARGE SCALE GENOMIC DNA]</scope>
    <source>
        <strain evidence="2 3">APW6</strain>
    </source>
</reference>
<dbReference type="EMBL" id="JASVDS010000010">
    <property type="protein sequence ID" value="MDL5034580.1"/>
    <property type="molecule type" value="Genomic_DNA"/>
</dbReference>
<dbReference type="Pfam" id="PF13401">
    <property type="entry name" value="AAA_22"/>
    <property type="match status" value="1"/>
</dbReference>
<organism evidence="2 3">
    <name type="scientific">Roseateles subflavus</name>
    <dbReference type="NCBI Taxonomy" id="3053353"/>
    <lineage>
        <taxon>Bacteria</taxon>
        <taxon>Pseudomonadati</taxon>
        <taxon>Pseudomonadota</taxon>
        <taxon>Betaproteobacteria</taxon>
        <taxon>Burkholderiales</taxon>
        <taxon>Sphaerotilaceae</taxon>
        <taxon>Roseateles</taxon>
    </lineage>
</organism>
<dbReference type="Proteomes" id="UP001238603">
    <property type="component" value="Unassembled WGS sequence"/>
</dbReference>
<keyword evidence="3" id="KW-1185">Reference proteome</keyword>
<dbReference type="InterPro" id="IPR052026">
    <property type="entry name" value="ExeA_AAA_ATPase_DNA-bind"/>
</dbReference>
<dbReference type="PANTHER" id="PTHR35894">
    <property type="entry name" value="GENERAL SECRETION PATHWAY PROTEIN A-RELATED"/>
    <property type="match status" value="1"/>
</dbReference>
<gene>
    <name evidence="2" type="ORF">QRD43_21930</name>
</gene>
<sequence>MNAFDHYTQPEPDGDDDGLQLKARRLTTYSAEALRTAHVIDKLVVTHSDFRDGLAAMDRTFQLGHEFSVPKGLLLCGPPGSGKSTLIDYFQRSLPASKSIDPGMGAISIRLARSVALSTVVEAVLCRLDYPFPKVTSTTVGVKKGLSYQAVRRKGTRLIFVDEAHNLCRSSYGGGRAQGSGTALTNYFSELMDVARVGLCLVGGPDLARLADTDPFLASRCPVRLEFSNFTLSGPWLGVVKAFIKQCAGVDLSLLDTDRQRKALHQATQGNLRSLKDLLTEMVLVAVDAGSRKLEVQLASTAFDRVFGSTARSSNPWAS</sequence>
<feature type="domain" description="AAA+ ATPase" evidence="1">
    <location>
        <begin position="69"/>
        <end position="227"/>
    </location>
</feature>
<comment type="caution">
    <text evidence="2">The sequence shown here is derived from an EMBL/GenBank/DDBJ whole genome shotgun (WGS) entry which is preliminary data.</text>
</comment>
<dbReference type="InterPro" id="IPR027417">
    <property type="entry name" value="P-loop_NTPase"/>
</dbReference>
<proteinExistence type="predicted"/>
<protein>
    <submittedName>
        <fullName evidence="2">AAA family ATPase</fullName>
    </submittedName>
</protein>
<evidence type="ECO:0000313" key="3">
    <source>
        <dbReference type="Proteomes" id="UP001238603"/>
    </source>
</evidence>
<dbReference type="SMART" id="SM00382">
    <property type="entry name" value="AAA"/>
    <property type="match status" value="1"/>
</dbReference>
<dbReference type="SUPFAM" id="SSF52540">
    <property type="entry name" value="P-loop containing nucleoside triphosphate hydrolases"/>
    <property type="match status" value="1"/>
</dbReference>
<dbReference type="Gene3D" id="3.40.50.300">
    <property type="entry name" value="P-loop containing nucleotide triphosphate hydrolases"/>
    <property type="match status" value="1"/>
</dbReference>
<evidence type="ECO:0000259" key="1">
    <source>
        <dbReference type="SMART" id="SM00382"/>
    </source>
</evidence>
<accession>A0ABT7LNZ6</accession>
<dbReference type="InterPro" id="IPR003593">
    <property type="entry name" value="AAA+_ATPase"/>
</dbReference>
<dbReference type="RefSeq" id="WP_285984653.1">
    <property type="nucleotide sequence ID" value="NZ_JASVDS010000010.1"/>
</dbReference>
<dbReference type="InterPro" id="IPR049945">
    <property type="entry name" value="AAA_22"/>
</dbReference>